<keyword evidence="2" id="KW-1185">Reference proteome</keyword>
<dbReference type="InterPro" id="IPR019056">
    <property type="entry name" value="Phage_TAC_6"/>
</dbReference>
<reference evidence="1" key="1">
    <citation type="journal article" date="2014" name="Int. J. Syst. Evol. Microbiol.">
        <title>Complete genome of a new Firmicutes species belonging to the dominant human colonic microbiota ('Ruminococcus bicirculans') reveals two chromosomes and a selective capacity to utilize plant glucans.</title>
        <authorList>
            <consortium name="NISC Comparative Sequencing Program"/>
            <person name="Wegmann U."/>
            <person name="Louis P."/>
            <person name="Goesmann A."/>
            <person name="Henrissat B."/>
            <person name="Duncan S.H."/>
            <person name="Flint H.J."/>
        </authorList>
    </citation>
    <scope>NUCLEOTIDE SEQUENCE</scope>
    <source>
        <strain evidence="1">NBRC 108216</strain>
    </source>
</reference>
<dbReference type="Proteomes" id="UP001161390">
    <property type="component" value="Unassembled WGS sequence"/>
</dbReference>
<comment type="caution">
    <text evidence="1">The sequence shown here is derived from an EMBL/GenBank/DDBJ whole genome shotgun (WGS) entry which is preliminary data.</text>
</comment>
<evidence type="ECO:0000313" key="1">
    <source>
        <dbReference type="EMBL" id="GLQ19659.1"/>
    </source>
</evidence>
<protein>
    <recommendedName>
        <fullName evidence="3">Phage tail assembly chaperone</fullName>
    </recommendedName>
</protein>
<organism evidence="1 2">
    <name type="scientific">Algimonas porphyrae</name>
    <dbReference type="NCBI Taxonomy" id="1128113"/>
    <lineage>
        <taxon>Bacteria</taxon>
        <taxon>Pseudomonadati</taxon>
        <taxon>Pseudomonadota</taxon>
        <taxon>Alphaproteobacteria</taxon>
        <taxon>Maricaulales</taxon>
        <taxon>Robiginitomaculaceae</taxon>
        <taxon>Algimonas</taxon>
    </lineage>
</organism>
<gene>
    <name evidence="1" type="ORF">GCM10007854_06140</name>
</gene>
<evidence type="ECO:0008006" key="3">
    <source>
        <dbReference type="Google" id="ProtNLM"/>
    </source>
</evidence>
<name>A0ABQ5UXL2_9PROT</name>
<accession>A0ABQ5UXL2</accession>
<dbReference type="Pfam" id="PF09550">
    <property type="entry name" value="Phage_TAC_6"/>
    <property type="match status" value="1"/>
</dbReference>
<evidence type="ECO:0000313" key="2">
    <source>
        <dbReference type="Proteomes" id="UP001161390"/>
    </source>
</evidence>
<dbReference type="EMBL" id="BSNJ01000001">
    <property type="protein sequence ID" value="GLQ19659.1"/>
    <property type="molecule type" value="Genomic_DNA"/>
</dbReference>
<dbReference type="RefSeq" id="WP_284369499.1">
    <property type="nucleotide sequence ID" value="NZ_BSNJ01000001.1"/>
</dbReference>
<sequence>MTWPFDEWHRLAVRHLQLSPSEFWAMPLADWLSLIAIDRSALDRSDLNKLMKDHPDGIDRQGG</sequence>
<reference evidence="1" key="2">
    <citation type="submission" date="2023-01" db="EMBL/GenBank/DDBJ databases">
        <title>Draft genome sequence of Algimonas porphyrae strain NBRC 108216.</title>
        <authorList>
            <person name="Sun Q."/>
            <person name="Mori K."/>
        </authorList>
    </citation>
    <scope>NUCLEOTIDE SEQUENCE</scope>
    <source>
        <strain evidence="1">NBRC 108216</strain>
    </source>
</reference>
<proteinExistence type="predicted"/>